<reference evidence="2 3" key="1">
    <citation type="submission" date="2020-09" db="EMBL/GenBank/DDBJ databases">
        <title>Novel species of Mucilaginibacter isolated from a glacier on the Tibetan Plateau.</title>
        <authorList>
            <person name="Liu Q."/>
            <person name="Xin Y.-H."/>
        </authorList>
    </citation>
    <scope>NUCLEOTIDE SEQUENCE [LARGE SCALE GENOMIC DNA]</scope>
    <source>
        <strain evidence="2 3">ZT4R22</strain>
    </source>
</reference>
<keyword evidence="1" id="KW-1133">Transmembrane helix</keyword>
<keyword evidence="1" id="KW-0472">Membrane</keyword>
<dbReference type="EMBL" id="JACWMY010000003">
    <property type="protein sequence ID" value="MBD1363789.1"/>
    <property type="molecule type" value="Genomic_DNA"/>
</dbReference>
<keyword evidence="3" id="KW-1185">Reference proteome</keyword>
<dbReference type="Proteomes" id="UP000606600">
    <property type="component" value="Unassembled WGS sequence"/>
</dbReference>
<accession>A0ABR7WN92</accession>
<dbReference type="Pfam" id="PF15071">
    <property type="entry name" value="TMEM220"/>
    <property type="match status" value="1"/>
</dbReference>
<comment type="caution">
    <text evidence="2">The sequence shown here is derived from an EMBL/GenBank/DDBJ whole genome shotgun (WGS) entry which is preliminary data.</text>
</comment>
<protein>
    <submittedName>
        <fullName evidence="2">Transmembrane 220 family protein</fullName>
    </submittedName>
</protein>
<feature type="transmembrane region" description="Helical" evidence="1">
    <location>
        <begin position="25"/>
        <end position="44"/>
    </location>
</feature>
<name>A0ABR7WN92_9SPHI</name>
<dbReference type="InterPro" id="IPR029377">
    <property type="entry name" value="TMEM220"/>
</dbReference>
<evidence type="ECO:0000313" key="3">
    <source>
        <dbReference type="Proteomes" id="UP000606600"/>
    </source>
</evidence>
<gene>
    <name evidence="2" type="ORF">IDJ77_08195</name>
</gene>
<evidence type="ECO:0000313" key="2">
    <source>
        <dbReference type="EMBL" id="MBD1363789.1"/>
    </source>
</evidence>
<evidence type="ECO:0000256" key="1">
    <source>
        <dbReference type="SAM" id="Phobius"/>
    </source>
</evidence>
<proteinExistence type="predicted"/>
<feature type="transmembrane region" description="Helical" evidence="1">
    <location>
        <begin position="102"/>
        <end position="118"/>
    </location>
</feature>
<sequence length="119" mass="13957">MIYFNILCVISFLIFAYLNFNDPDWYLWVPIYLSATACCGLAVVNMVYPTIYLLLMVFYLIYAALLFFQQDGVRDWISKYNRPSLVQSMQAEKPYIEKTREFFGLLIITAALMVNYLSI</sequence>
<organism evidence="2 3">
    <name type="scientific">Mucilaginibacter pankratovii</name>
    <dbReference type="NCBI Taxonomy" id="2772110"/>
    <lineage>
        <taxon>Bacteria</taxon>
        <taxon>Pseudomonadati</taxon>
        <taxon>Bacteroidota</taxon>
        <taxon>Sphingobacteriia</taxon>
        <taxon>Sphingobacteriales</taxon>
        <taxon>Sphingobacteriaceae</taxon>
        <taxon>Mucilaginibacter</taxon>
    </lineage>
</organism>
<keyword evidence="1 2" id="KW-0812">Transmembrane</keyword>
<feature type="transmembrane region" description="Helical" evidence="1">
    <location>
        <begin position="51"/>
        <end position="68"/>
    </location>
</feature>